<name>A0A4R0Q6X7_9SPHI</name>
<accession>A0A4R0Q6X7</accession>
<dbReference type="AlphaFoldDB" id="A0A4R0Q6X7"/>
<gene>
    <name evidence="1" type="ORF">EZ456_04295</name>
</gene>
<proteinExistence type="predicted"/>
<keyword evidence="2" id="KW-1185">Reference proteome</keyword>
<evidence type="ECO:0000313" key="2">
    <source>
        <dbReference type="Proteomes" id="UP000293925"/>
    </source>
</evidence>
<dbReference type="OrthoDB" id="768878at2"/>
<comment type="caution">
    <text evidence="1">The sequence shown here is derived from an EMBL/GenBank/DDBJ whole genome shotgun (WGS) entry which is preliminary data.</text>
</comment>
<dbReference type="EMBL" id="SJSO01000003">
    <property type="protein sequence ID" value="TCD28615.1"/>
    <property type="molecule type" value="Genomic_DNA"/>
</dbReference>
<dbReference type="RefSeq" id="WP_131527644.1">
    <property type="nucleotide sequence ID" value="NZ_SJSO01000003.1"/>
</dbReference>
<sequence length="94" mass="10374">MEKCNLTGKLTGIENQQGTVYFTNEVSGITLTEYRYVIITGSQKLPLPLCNYPAGKYPLKEKESKILTFSAKVEALPAETDAVSINAELTAIRF</sequence>
<protein>
    <submittedName>
        <fullName evidence="1">Uncharacterized protein</fullName>
    </submittedName>
</protein>
<reference evidence="1 2" key="1">
    <citation type="submission" date="2019-02" db="EMBL/GenBank/DDBJ databases">
        <title>Pedobacter sp. RP-3-21 sp. nov., isolated from Arctic soil.</title>
        <authorList>
            <person name="Dahal R.H."/>
        </authorList>
    </citation>
    <scope>NUCLEOTIDE SEQUENCE [LARGE SCALE GENOMIC DNA]</scope>
    <source>
        <strain evidence="1 2">RP-3-21</strain>
    </source>
</reference>
<dbReference type="Proteomes" id="UP000293925">
    <property type="component" value="Unassembled WGS sequence"/>
</dbReference>
<organism evidence="1 2">
    <name type="scientific">Pedobacter psychrodurus</name>
    <dbReference type="NCBI Taxonomy" id="2530456"/>
    <lineage>
        <taxon>Bacteria</taxon>
        <taxon>Pseudomonadati</taxon>
        <taxon>Bacteroidota</taxon>
        <taxon>Sphingobacteriia</taxon>
        <taxon>Sphingobacteriales</taxon>
        <taxon>Sphingobacteriaceae</taxon>
        <taxon>Pedobacter</taxon>
    </lineage>
</organism>
<evidence type="ECO:0000313" key="1">
    <source>
        <dbReference type="EMBL" id="TCD28615.1"/>
    </source>
</evidence>